<dbReference type="RefSeq" id="WP_079687003.1">
    <property type="nucleotide sequence ID" value="NZ_FUZU01000001.1"/>
</dbReference>
<dbReference type="InterPro" id="IPR012338">
    <property type="entry name" value="Beta-lactam/transpept-like"/>
</dbReference>
<dbReference type="InterPro" id="IPR002110">
    <property type="entry name" value="Ankyrin_rpt"/>
</dbReference>
<dbReference type="PROSITE" id="PS50088">
    <property type="entry name" value="ANK_REPEAT"/>
    <property type="match status" value="1"/>
</dbReference>
<dbReference type="OrthoDB" id="9793489at2"/>
<accession>A0A1T5KSM6</accession>
<dbReference type="Gene3D" id="1.25.40.20">
    <property type="entry name" value="Ankyrin repeat-containing domain"/>
    <property type="match status" value="1"/>
</dbReference>
<name>A0A1T5KSM6_9BACT</name>
<dbReference type="PANTHER" id="PTHR46825">
    <property type="entry name" value="D-ALANYL-D-ALANINE-CARBOXYPEPTIDASE/ENDOPEPTIDASE AMPH"/>
    <property type="match status" value="1"/>
</dbReference>
<keyword evidence="1" id="KW-0040">ANK repeat</keyword>
<dbReference type="SUPFAM" id="SSF56601">
    <property type="entry name" value="beta-lactamase/transpeptidase-like"/>
    <property type="match status" value="1"/>
</dbReference>
<protein>
    <submittedName>
        <fullName evidence="5">CubicO group peptidase, beta-lactamase class C family</fullName>
    </submittedName>
</protein>
<dbReference type="InterPro" id="IPR001466">
    <property type="entry name" value="Beta-lactam-related"/>
</dbReference>
<evidence type="ECO:0000313" key="6">
    <source>
        <dbReference type="Proteomes" id="UP000190961"/>
    </source>
</evidence>
<dbReference type="Pfam" id="PF00144">
    <property type="entry name" value="Beta-lactamase"/>
    <property type="match status" value="1"/>
</dbReference>
<dbReference type="Gene3D" id="2.60.120.260">
    <property type="entry name" value="Galactose-binding domain-like"/>
    <property type="match status" value="1"/>
</dbReference>
<organism evidence="5 6">
    <name type="scientific">Ohtaekwangia koreensis</name>
    <dbReference type="NCBI Taxonomy" id="688867"/>
    <lineage>
        <taxon>Bacteria</taxon>
        <taxon>Pseudomonadati</taxon>
        <taxon>Bacteroidota</taxon>
        <taxon>Cytophagia</taxon>
        <taxon>Cytophagales</taxon>
        <taxon>Fulvivirgaceae</taxon>
        <taxon>Ohtaekwangia</taxon>
    </lineage>
</organism>
<dbReference type="InterPro" id="IPR050491">
    <property type="entry name" value="AmpC-like"/>
</dbReference>
<evidence type="ECO:0000259" key="3">
    <source>
        <dbReference type="Pfam" id="PF00144"/>
    </source>
</evidence>
<dbReference type="Gene3D" id="3.40.710.10">
    <property type="entry name" value="DD-peptidase/beta-lactamase superfamily"/>
    <property type="match status" value="1"/>
</dbReference>
<sequence length="811" mass="89990">MRKITIFFRWHVRIALCALVCFIFSAELQAQKKKPPVKADPNAGFAIASYKGIQAGQYMKNWLLAGPFLVKEDTASDPDMQLQENFFNEDLLTQVTPVAGKPIPAILLKGKSFAWKPYSGTTDAIDLDAIYKKVDYAAVYALAEIKTDSALTAFLGVGSDDGIKVWLNGKQVHKNWTGRAVTADQDIIPVSLVKGSNQLLIKVQDMAQGWGFTIRFLDRDALSERLVSAAAKGNLDEVTTLLNARADINKKNAVGLTPLTAAQLNGREDVAALLLEKGAVKTNMPTATQLVDGLYSSLQGKESPGIAILVAKNGEIVYKKGFGYANLKSKTLVSPETKFRIGSITKQFTASAILKLQEDGKLKVTDKLSKYIPDFPRGSEVTLHHLLTHTSGIHSYTGKDDFLTRVLKPVSPEELINYFKNDPYDFNPGEQYRYNNSGYFLLGYIIEKVSGKNYAQYLKETFFMPLHMYNTGVYATWISLDKEALGYTRENDSYLLALNWNMNWAGGAGALYSTVEDLYKWNEAVFHGKVLDEKSINAAFTSVVLNDGKTPSSGEYGYGWGMNTYRGLLSIGHSGGLHGFTSQLVRFPKENVTVVLLSNLVPPEVNMNPYTVAEYFLWDKMAKQNSYAVASVPDVDVSIYAGRYDFQNGAVMTITAEGKELFAQLSGQPKFPIFPSGPDEFFWKVVEARIKFIKDEKGTITHGHFVQGAFAIDAKKLKDDVIVSIKPELYTAYAGKYDYGNNIFITVTNENSKLFVQATNQPKYEIFPVSETEFTVKELNARLTFVREPAGKVSKLIVDLAGQKKESSRVE</sequence>
<dbReference type="EMBL" id="FUZU01000001">
    <property type="protein sequence ID" value="SKC66697.1"/>
    <property type="molecule type" value="Genomic_DNA"/>
</dbReference>
<dbReference type="InterPro" id="IPR021860">
    <property type="entry name" value="Peptidase_S12_Pab87-rel_C"/>
</dbReference>
<dbReference type="Pfam" id="PF11954">
    <property type="entry name" value="DUF3471"/>
    <property type="match status" value="1"/>
</dbReference>
<dbReference type="Pfam" id="PF13637">
    <property type="entry name" value="Ank_4"/>
    <property type="match status" value="1"/>
</dbReference>
<dbReference type="SUPFAM" id="SSF48403">
    <property type="entry name" value="Ankyrin repeat"/>
    <property type="match status" value="1"/>
</dbReference>
<feature type="domain" description="Beta-lactamase-related" evidence="3">
    <location>
        <begin position="301"/>
        <end position="607"/>
    </location>
</feature>
<gene>
    <name evidence="5" type="ORF">SAMN05660236_2562</name>
</gene>
<feature type="chain" id="PRO_5013250756" evidence="2">
    <location>
        <begin position="31"/>
        <end position="811"/>
    </location>
</feature>
<dbReference type="PROSITE" id="PS50297">
    <property type="entry name" value="ANK_REP_REGION"/>
    <property type="match status" value="1"/>
</dbReference>
<evidence type="ECO:0000256" key="2">
    <source>
        <dbReference type="SAM" id="SignalP"/>
    </source>
</evidence>
<dbReference type="STRING" id="688867.SAMN05660236_2562"/>
<dbReference type="InterPro" id="IPR036770">
    <property type="entry name" value="Ankyrin_rpt-contain_sf"/>
</dbReference>
<evidence type="ECO:0000313" key="5">
    <source>
        <dbReference type="EMBL" id="SKC66697.1"/>
    </source>
</evidence>
<evidence type="ECO:0000256" key="1">
    <source>
        <dbReference type="PROSITE-ProRule" id="PRU00023"/>
    </source>
</evidence>
<feature type="signal peptide" evidence="2">
    <location>
        <begin position="1"/>
        <end position="30"/>
    </location>
</feature>
<keyword evidence="6" id="KW-1185">Reference proteome</keyword>
<keyword evidence="2" id="KW-0732">Signal</keyword>
<feature type="domain" description="Peptidase S12 Pab87-related C-terminal" evidence="4">
    <location>
        <begin position="631"/>
        <end position="706"/>
    </location>
</feature>
<dbReference type="AlphaFoldDB" id="A0A1T5KSM6"/>
<evidence type="ECO:0000259" key="4">
    <source>
        <dbReference type="Pfam" id="PF11954"/>
    </source>
</evidence>
<proteinExistence type="predicted"/>
<feature type="repeat" description="ANK" evidence="1">
    <location>
        <begin position="254"/>
        <end position="279"/>
    </location>
</feature>
<dbReference type="Proteomes" id="UP000190961">
    <property type="component" value="Unassembled WGS sequence"/>
</dbReference>
<dbReference type="PANTHER" id="PTHR46825:SF9">
    <property type="entry name" value="BETA-LACTAMASE-RELATED DOMAIN-CONTAINING PROTEIN"/>
    <property type="match status" value="1"/>
</dbReference>
<reference evidence="5 6" key="1">
    <citation type="submission" date="2017-02" db="EMBL/GenBank/DDBJ databases">
        <authorList>
            <person name="Peterson S.W."/>
        </authorList>
    </citation>
    <scope>NUCLEOTIDE SEQUENCE [LARGE SCALE GENOMIC DNA]</scope>
    <source>
        <strain evidence="5 6">DSM 25262</strain>
    </source>
</reference>